<organism evidence="1 2">
    <name type="scientific">Portunus trituberculatus</name>
    <name type="common">Swimming crab</name>
    <name type="synonym">Neptunus trituberculatus</name>
    <dbReference type="NCBI Taxonomy" id="210409"/>
    <lineage>
        <taxon>Eukaryota</taxon>
        <taxon>Metazoa</taxon>
        <taxon>Ecdysozoa</taxon>
        <taxon>Arthropoda</taxon>
        <taxon>Crustacea</taxon>
        <taxon>Multicrustacea</taxon>
        <taxon>Malacostraca</taxon>
        <taxon>Eumalacostraca</taxon>
        <taxon>Eucarida</taxon>
        <taxon>Decapoda</taxon>
        <taxon>Pleocyemata</taxon>
        <taxon>Brachyura</taxon>
        <taxon>Eubrachyura</taxon>
        <taxon>Portunoidea</taxon>
        <taxon>Portunidae</taxon>
        <taxon>Portuninae</taxon>
        <taxon>Portunus</taxon>
    </lineage>
</organism>
<reference evidence="1 2" key="1">
    <citation type="submission" date="2019-05" db="EMBL/GenBank/DDBJ databases">
        <title>Another draft genome of Portunus trituberculatus and its Hox gene families provides insights of decapod evolution.</title>
        <authorList>
            <person name="Jeong J.-H."/>
            <person name="Song I."/>
            <person name="Kim S."/>
            <person name="Choi T."/>
            <person name="Kim D."/>
            <person name="Ryu S."/>
            <person name="Kim W."/>
        </authorList>
    </citation>
    <scope>NUCLEOTIDE SEQUENCE [LARGE SCALE GENOMIC DNA]</scope>
    <source>
        <tissue evidence="1">Muscle</tissue>
    </source>
</reference>
<sequence length="44" mass="4641">MCHSTEGVNPNLSLPSPIQALTHTLVCVCVCVCESHQTACCPTL</sequence>
<keyword evidence="2" id="KW-1185">Reference proteome</keyword>
<comment type="caution">
    <text evidence="1">The sequence shown here is derived from an EMBL/GenBank/DDBJ whole genome shotgun (WGS) entry which is preliminary data.</text>
</comment>
<name>A0A5B7D9R1_PORTR</name>
<dbReference type="Proteomes" id="UP000324222">
    <property type="component" value="Unassembled WGS sequence"/>
</dbReference>
<gene>
    <name evidence="1" type="ORF">E2C01_010863</name>
</gene>
<proteinExistence type="predicted"/>
<dbReference type="EMBL" id="VSRR010000638">
    <property type="protein sequence ID" value="MPC17992.1"/>
    <property type="molecule type" value="Genomic_DNA"/>
</dbReference>
<accession>A0A5B7D9R1</accession>
<evidence type="ECO:0000313" key="2">
    <source>
        <dbReference type="Proteomes" id="UP000324222"/>
    </source>
</evidence>
<protein>
    <submittedName>
        <fullName evidence="1">Uncharacterized protein</fullName>
    </submittedName>
</protein>
<evidence type="ECO:0000313" key="1">
    <source>
        <dbReference type="EMBL" id="MPC17992.1"/>
    </source>
</evidence>
<dbReference type="AlphaFoldDB" id="A0A5B7D9R1"/>